<evidence type="ECO:0000313" key="3">
    <source>
        <dbReference type="Proteomes" id="UP001293718"/>
    </source>
</evidence>
<dbReference type="EMBL" id="JAXOJX010000021">
    <property type="protein sequence ID" value="MDZ5457669.1"/>
    <property type="molecule type" value="Genomic_DNA"/>
</dbReference>
<proteinExistence type="predicted"/>
<dbReference type="Gene3D" id="3.20.20.140">
    <property type="entry name" value="Metal-dependent hydrolases"/>
    <property type="match status" value="1"/>
</dbReference>
<evidence type="ECO:0000313" key="2">
    <source>
        <dbReference type="EMBL" id="MDZ5457669.1"/>
    </source>
</evidence>
<dbReference type="PANTHER" id="PTHR35563">
    <property type="entry name" value="BARREL METAL-DEPENDENT HYDROLASE, PUTATIVE (AFU_ORTHOLOGUE AFUA_1G16240)-RELATED"/>
    <property type="match status" value="1"/>
</dbReference>
<dbReference type="InterPro" id="IPR006680">
    <property type="entry name" value="Amidohydro-rel"/>
</dbReference>
<feature type="domain" description="Amidohydrolase-related" evidence="1">
    <location>
        <begin position="10"/>
        <end position="263"/>
    </location>
</feature>
<evidence type="ECO:0000259" key="1">
    <source>
        <dbReference type="Pfam" id="PF04909"/>
    </source>
</evidence>
<sequence>MTDQHPPGGWDCHVHVFDADAPVQPGHYRPVHRPLADIEALAAAHGVRHLVLVQPSVYGTDNGVMLRALQAAKGRHRGVAVVDAGVADAELDALHAAGVRGIRFNLVSPVGHQARHGDPADALRALAPRLRARGWHVQWYARCEHLPALAVLQEEAGLPFVLDHLAGLHAELPAADPAWRAAAALAAGGAWIKLSGWYRLRDAEPYAALRPAIARAFELFGERALWGSDWPHTSFAPEALPAYGSTLAPLRQALGDDATRRVLDVHAPLLYQHETR</sequence>
<dbReference type="RefSeq" id="WP_322465925.1">
    <property type="nucleotide sequence ID" value="NZ_JAXOJX010000021.1"/>
</dbReference>
<dbReference type="InterPro" id="IPR052358">
    <property type="entry name" value="Aro_Compnd_Degr_Hydrolases"/>
</dbReference>
<gene>
    <name evidence="2" type="ORF">SM757_13900</name>
</gene>
<organism evidence="2 3">
    <name type="scientific">Azohydromonas lata</name>
    <dbReference type="NCBI Taxonomy" id="45677"/>
    <lineage>
        <taxon>Bacteria</taxon>
        <taxon>Pseudomonadati</taxon>
        <taxon>Pseudomonadota</taxon>
        <taxon>Betaproteobacteria</taxon>
        <taxon>Burkholderiales</taxon>
        <taxon>Sphaerotilaceae</taxon>
        <taxon>Azohydromonas</taxon>
    </lineage>
</organism>
<dbReference type="Pfam" id="PF04909">
    <property type="entry name" value="Amidohydro_2"/>
    <property type="match status" value="1"/>
</dbReference>
<reference evidence="2 3" key="1">
    <citation type="submission" date="2023-11" db="EMBL/GenBank/DDBJ databases">
        <title>Draft genome of Azohydromonas lata strain H1 (DSM1123), a polyhydroxyalkanoate producer.</title>
        <authorList>
            <person name="Traversa D."/>
            <person name="D'Addabbo P."/>
            <person name="Pazzani C."/>
            <person name="Manzari C."/>
            <person name="Chiara M."/>
            <person name="Scrascia M."/>
        </authorList>
    </citation>
    <scope>NUCLEOTIDE SEQUENCE [LARGE SCALE GENOMIC DNA]</scope>
    <source>
        <strain evidence="2 3">H1</strain>
    </source>
</reference>
<keyword evidence="3" id="KW-1185">Reference proteome</keyword>
<comment type="caution">
    <text evidence="2">The sequence shown here is derived from an EMBL/GenBank/DDBJ whole genome shotgun (WGS) entry which is preliminary data.</text>
</comment>
<dbReference type="PANTHER" id="PTHR35563:SF2">
    <property type="entry name" value="BARREL METAL-DEPENDENT HYDROLASE, PUTATIVE (AFU_ORTHOLOGUE AFUA_1G16240)-RELATED"/>
    <property type="match status" value="1"/>
</dbReference>
<dbReference type="SUPFAM" id="SSF51556">
    <property type="entry name" value="Metallo-dependent hydrolases"/>
    <property type="match status" value="1"/>
</dbReference>
<name>A0ABU5IEY1_9BURK</name>
<dbReference type="Proteomes" id="UP001293718">
    <property type="component" value="Unassembled WGS sequence"/>
</dbReference>
<dbReference type="InterPro" id="IPR032466">
    <property type="entry name" value="Metal_Hydrolase"/>
</dbReference>
<protein>
    <submittedName>
        <fullName evidence="2">Amidohydrolase family protein</fullName>
    </submittedName>
</protein>
<accession>A0ABU5IEY1</accession>